<dbReference type="STRING" id="886738.Nlim_0178"/>
<proteinExistence type="inferred from homology"/>
<keyword evidence="4" id="KW-0472">Membrane</keyword>
<dbReference type="Gene3D" id="3.40.190.10">
    <property type="entry name" value="Periplasmic binding protein-like II"/>
    <property type="match status" value="2"/>
</dbReference>
<name>F3KI84_9ARCH</name>
<keyword evidence="2" id="KW-0813">Transport</keyword>
<feature type="transmembrane region" description="Helical" evidence="4">
    <location>
        <begin position="797"/>
        <end position="814"/>
    </location>
</feature>
<dbReference type="Proteomes" id="UP000004348">
    <property type="component" value="Chromosome"/>
</dbReference>
<comment type="similarity">
    <text evidence="1">Belongs to the bacterial solute-binding protein 5 family.</text>
</comment>
<dbReference type="GO" id="GO:0015833">
    <property type="term" value="P:peptide transport"/>
    <property type="evidence" value="ECO:0007669"/>
    <property type="project" value="TreeGrafter"/>
</dbReference>
<reference evidence="6" key="1">
    <citation type="journal article" date="2011" name="PLoS ONE">
        <title>Genome of a low-salinity ammonia-oxidizing archaeon determined by single-cell and metagenomic analysis.</title>
        <authorList>
            <person name="Blainey P.C."/>
            <person name="Mosier A.C."/>
            <person name="Potanina A."/>
            <person name="Francis C.A."/>
            <person name="Quake S.R."/>
        </authorList>
    </citation>
    <scope>NUCLEOTIDE SEQUENCE [LARGE SCALE GENOMIC DNA]</scope>
    <source>
        <strain evidence="6">SFB1</strain>
    </source>
</reference>
<feature type="domain" description="Solute-binding protein family 5" evidence="5">
    <location>
        <begin position="25"/>
        <end position="250"/>
    </location>
</feature>
<dbReference type="InterPro" id="IPR039424">
    <property type="entry name" value="SBP_5"/>
</dbReference>
<dbReference type="Pfam" id="PF00496">
    <property type="entry name" value="SBP_bac_5"/>
    <property type="match status" value="1"/>
</dbReference>
<evidence type="ECO:0000256" key="1">
    <source>
        <dbReference type="ARBA" id="ARBA00005695"/>
    </source>
</evidence>
<dbReference type="PANTHER" id="PTHR30290">
    <property type="entry name" value="PERIPLASMIC BINDING COMPONENT OF ABC TRANSPORTER"/>
    <property type="match status" value="1"/>
</dbReference>
<evidence type="ECO:0000256" key="3">
    <source>
        <dbReference type="ARBA" id="ARBA00022729"/>
    </source>
</evidence>
<evidence type="ECO:0000259" key="5">
    <source>
        <dbReference type="Pfam" id="PF00496"/>
    </source>
</evidence>
<dbReference type="SUPFAM" id="SSF53850">
    <property type="entry name" value="Periplasmic binding protein-like II"/>
    <property type="match status" value="1"/>
</dbReference>
<dbReference type="AlphaFoldDB" id="F3KI84"/>
<dbReference type="Gene3D" id="3.10.105.10">
    <property type="entry name" value="Dipeptide-binding Protein, Domain 3"/>
    <property type="match status" value="1"/>
</dbReference>
<evidence type="ECO:0000256" key="4">
    <source>
        <dbReference type="SAM" id="Phobius"/>
    </source>
</evidence>
<dbReference type="PANTHER" id="PTHR30290:SF9">
    <property type="entry name" value="OLIGOPEPTIDE-BINDING PROTEIN APPA"/>
    <property type="match status" value="1"/>
</dbReference>
<comment type="caution">
    <text evidence="6">The sequence shown here is derived from an EMBL/GenBank/DDBJ whole genome shotgun (WGS) entry which is preliminary data.</text>
</comment>
<dbReference type="EMBL" id="AEGP01000018">
    <property type="protein sequence ID" value="EGG42869.1"/>
    <property type="molecule type" value="Genomic_DNA"/>
</dbReference>
<keyword evidence="4" id="KW-0812">Transmembrane</keyword>
<accession>F3KI84</accession>
<keyword evidence="4" id="KW-1133">Transmembrane helix</keyword>
<dbReference type="InterPro" id="IPR000914">
    <property type="entry name" value="SBP_5_dom"/>
</dbReference>
<protein>
    <submittedName>
        <fullName evidence="6">Solute binding protein-like protein</fullName>
    </submittedName>
</protein>
<organism evidence="6">
    <name type="scientific">Candidatus Nitrosarchaeum limnium SFB1</name>
    <dbReference type="NCBI Taxonomy" id="886738"/>
    <lineage>
        <taxon>Archaea</taxon>
        <taxon>Nitrososphaerota</taxon>
        <taxon>Nitrososphaeria</taxon>
        <taxon>Nitrosopumilales</taxon>
        <taxon>Nitrosopumilaceae</taxon>
        <taxon>Nitrosarchaeum</taxon>
    </lineage>
</organism>
<keyword evidence="3" id="KW-0732">Signal</keyword>
<evidence type="ECO:0000313" key="6">
    <source>
        <dbReference type="EMBL" id="EGG42869.1"/>
    </source>
</evidence>
<gene>
    <name evidence="6" type="ORF">Nlim_0178</name>
</gene>
<dbReference type="GO" id="GO:1904680">
    <property type="term" value="F:peptide transmembrane transporter activity"/>
    <property type="evidence" value="ECO:0007669"/>
    <property type="project" value="TreeGrafter"/>
</dbReference>
<dbReference type="HOGENOM" id="CLU_010991_1_0_2"/>
<evidence type="ECO:0000256" key="2">
    <source>
        <dbReference type="ARBA" id="ARBA00022448"/>
    </source>
</evidence>
<dbReference type="PATRIC" id="fig|886738.10.peg.203"/>
<sequence length="821" mass="93341">MKLLLVFILAFVLIFLIDNNSFADKSTFFDSVKFIQYLDENTALEEVRNGNLDIYYDKISPDRLSEQKSREGLKVFDSAGGSYSILVNPAESNEFNPFSLKEVRFALNYLIDRKLIVNELMGGYGAPTVSYYSPSDPEYVTVLKQLETFNFRYNPSLAEEIISNALNEKGAIKSDGQWKINQKPIEITVFIRSDDPIRKSIGEILSSELKKMGFVVKKDFGDLNKAFVVVYGSNPKELKWSLYTEGWGRSAFVRYDSVGLAQMYSPWVSNMPGFNNPSFWNYKNEYLDNITQKIYSGDFESEEQRAELIQKGIAEGIDQSVRIFIASKIDQYVANEKMDGIVNDLGAGVPSRFTPINSRSEHKELLIGVKEINQGSWNPVMGLSDTNSRKIWGIISDPITFKHPFTGKTIPIRADWDVETAGPDGKIKLPNDAKIWNPIEHRWNEVSPDSQATSKVRFNFKFSNWHDGQKMNMDDILHSLYFTLEWGVKTDENDKTYDAEFTPIVSQSIQTIIGIKVIDENTIDVYVNYWHFDKGEIAEWASLWSTVPWEISAAMEQAVLDGKASFSRSGATNKNISWISLIVPNDAQMIKIYLDEFSEKKFIPKSLESSKIGFDYFNGRYNAASKWITEHNHAVISNGPFYLSAYSPESRTITVNAFDDQTYPFKEGHWAEFESTVFPEIVKVNVPDIVEKESELNIDVETIHADSLLYFIIGNNKNSTLSEIIKIDKNFTEINISGEGVEKLGVGAKDLKIFAISNSVLKPDYYSTGFLVVKNKDTLPEINQVNIEFNRKDNFEAIWLIVIGICVIIGVSYIKKEKIID</sequence>